<dbReference type="SUPFAM" id="SSF46565">
    <property type="entry name" value="Chaperone J-domain"/>
    <property type="match status" value="1"/>
</dbReference>
<dbReference type="InterPro" id="IPR001623">
    <property type="entry name" value="DnaJ_domain"/>
</dbReference>
<evidence type="ECO:0000313" key="4">
    <source>
        <dbReference type="Proteomes" id="UP001497457"/>
    </source>
</evidence>
<feature type="domain" description="J" evidence="2">
    <location>
        <begin position="64"/>
        <end position="123"/>
    </location>
</feature>
<dbReference type="CDD" id="cd06257">
    <property type="entry name" value="DnaJ"/>
    <property type="match status" value="1"/>
</dbReference>
<dbReference type="GO" id="GO:0005783">
    <property type="term" value="C:endoplasmic reticulum"/>
    <property type="evidence" value="ECO:0007669"/>
    <property type="project" value="UniProtKB-ARBA"/>
</dbReference>
<reference evidence="3 4" key="2">
    <citation type="submission" date="2024-10" db="EMBL/GenBank/DDBJ databases">
        <authorList>
            <person name="Ryan C."/>
        </authorList>
    </citation>
    <scope>NUCLEOTIDE SEQUENCE [LARGE SCALE GENOMIC DNA]</scope>
</reference>
<dbReference type="PANTHER" id="PTHR44137:SF16">
    <property type="entry name" value="OS03G0837400 PROTEIN"/>
    <property type="match status" value="1"/>
</dbReference>
<reference evidence="4" key="1">
    <citation type="submission" date="2024-06" db="EMBL/GenBank/DDBJ databases">
        <authorList>
            <person name="Ryan C."/>
        </authorList>
    </citation>
    <scope>NUCLEOTIDE SEQUENCE [LARGE SCALE GENOMIC DNA]</scope>
</reference>
<dbReference type="Pfam" id="PF00226">
    <property type="entry name" value="DnaJ"/>
    <property type="match status" value="1"/>
</dbReference>
<gene>
    <name evidence="3" type="ORF">URODEC1_LOCUS35399</name>
</gene>
<feature type="region of interest" description="Disordered" evidence="1">
    <location>
        <begin position="230"/>
        <end position="259"/>
    </location>
</feature>
<dbReference type="PROSITE" id="PS50076">
    <property type="entry name" value="DNAJ_2"/>
    <property type="match status" value="1"/>
</dbReference>
<evidence type="ECO:0000313" key="3">
    <source>
        <dbReference type="EMBL" id="CAL4945336.1"/>
    </source>
</evidence>
<sequence>MANSREEAEKAYRLAEECFLAGDLSGALRSAWSAKRLFASLPALRNAAAAYDVHVAAASRVGRRWYAVLGLRPEEATITHEDVKKQYKSLCLVLHPDKNRSAAADGAFKLLQQAWETLSDLHPPGAAASRPSRAQPRRTYAPPPRPRDPPPGARTGRYASGGRPPPPPAPDWSSYGFTPPPEPDGSTFDFKAWRAAYARANGTIYCGHCDWESAAGEGKSGERCHSCGARFSPPRQGTGGAEPSPPPPPRGEAPRQRDGGEFTCPAACPRCGERFSASVSVGLCNLRCQACSYDAKVHVRSRGTATAF</sequence>
<name>A0ABC8YLN0_9POAL</name>
<organism evidence="3 4">
    <name type="scientific">Urochloa decumbens</name>
    <dbReference type="NCBI Taxonomy" id="240449"/>
    <lineage>
        <taxon>Eukaryota</taxon>
        <taxon>Viridiplantae</taxon>
        <taxon>Streptophyta</taxon>
        <taxon>Embryophyta</taxon>
        <taxon>Tracheophyta</taxon>
        <taxon>Spermatophyta</taxon>
        <taxon>Magnoliopsida</taxon>
        <taxon>Liliopsida</taxon>
        <taxon>Poales</taxon>
        <taxon>Poaceae</taxon>
        <taxon>PACMAD clade</taxon>
        <taxon>Panicoideae</taxon>
        <taxon>Panicodae</taxon>
        <taxon>Paniceae</taxon>
        <taxon>Melinidinae</taxon>
        <taxon>Urochloa</taxon>
    </lineage>
</organism>
<feature type="region of interest" description="Disordered" evidence="1">
    <location>
        <begin position="121"/>
        <end position="183"/>
    </location>
</feature>
<protein>
    <recommendedName>
        <fullName evidence="2">J domain-containing protein</fullName>
    </recommendedName>
</protein>
<feature type="compositionally biased region" description="Pro residues" evidence="1">
    <location>
        <begin position="141"/>
        <end position="152"/>
    </location>
</feature>
<dbReference type="Gene3D" id="1.10.287.110">
    <property type="entry name" value="DnaJ domain"/>
    <property type="match status" value="1"/>
</dbReference>
<keyword evidence="4" id="KW-1185">Reference proteome</keyword>
<dbReference type="SMART" id="SM00271">
    <property type="entry name" value="DnaJ"/>
    <property type="match status" value="1"/>
</dbReference>
<proteinExistence type="predicted"/>
<feature type="compositionally biased region" description="Low complexity" evidence="1">
    <location>
        <begin position="123"/>
        <end position="140"/>
    </location>
</feature>
<dbReference type="AlphaFoldDB" id="A0ABC8YLN0"/>
<dbReference type="Proteomes" id="UP001497457">
    <property type="component" value="Chromosome 16b"/>
</dbReference>
<dbReference type="EMBL" id="OZ075126">
    <property type="protein sequence ID" value="CAL4945336.1"/>
    <property type="molecule type" value="Genomic_DNA"/>
</dbReference>
<dbReference type="PANTHER" id="PTHR44137">
    <property type="entry name" value="BNAC03G44070D PROTEIN"/>
    <property type="match status" value="1"/>
</dbReference>
<evidence type="ECO:0000259" key="2">
    <source>
        <dbReference type="PROSITE" id="PS50076"/>
    </source>
</evidence>
<dbReference type="InterPro" id="IPR036869">
    <property type="entry name" value="J_dom_sf"/>
</dbReference>
<evidence type="ECO:0000256" key="1">
    <source>
        <dbReference type="SAM" id="MobiDB-lite"/>
    </source>
</evidence>
<accession>A0ABC8YLN0</accession>